<evidence type="ECO:0000256" key="1">
    <source>
        <dbReference type="SAM" id="MobiDB-lite"/>
    </source>
</evidence>
<accession>A0ABD3I5Z3</accession>
<proteinExistence type="predicted"/>
<dbReference type="AlphaFoldDB" id="A0ABD3I5Z3"/>
<feature type="region of interest" description="Disordered" evidence="1">
    <location>
        <begin position="235"/>
        <end position="277"/>
    </location>
</feature>
<reference evidence="2 3" key="1">
    <citation type="submission" date="2024-09" db="EMBL/GenBank/DDBJ databases">
        <title>Chromosome-scale assembly of Riccia sorocarpa.</title>
        <authorList>
            <person name="Paukszto L."/>
        </authorList>
    </citation>
    <scope>NUCLEOTIDE SEQUENCE [LARGE SCALE GENOMIC DNA]</scope>
    <source>
        <strain evidence="2">LP-2024</strain>
        <tissue evidence="2">Aerial parts of the thallus</tissue>
    </source>
</reference>
<feature type="region of interest" description="Disordered" evidence="1">
    <location>
        <begin position="26"/>
        <end position="66"/>
    </location>
</feature>
<feature type="compositionally biased region" description="Basic and acidic residues" evidence="1">
    <location>
        <begin position="31"/>
        <end position="45"/>
    </location>
</feature>
<gene>
    <name evidence="2" type="ORF">R1sor_017145</name>
</gene>
<feature type="region of interest" description="Disordered" evidence="1">
    <location>
        <begin position="117"/>
        <end position="141"/>
    </location>
</feature>
<comment type="caution">
    <text evidence="2">The sequence shown here is derived from an EMBL/GenBank/DDBJ whole genome shotgun (WGS) entry which is preliminary data.</text>
</comment>
<protein>
    <submittedName>
        <fullName evidence="2">Uncharacterized protein</fullName>
    </submittedName>
</protein>
<keyword evidence="3" id="KW-1185">Reference proteome</keyword>
<dbReference type="EMBL" id="JBJQOH010000001">
    <property type="protein sequence ID" value="KAL3699123.1"/>
    <property type="molecule type" value="Genomic_DNA"/>
</dbReference>
<dbReference type="Proteomes" id="UP001633002">
    <property type="component" value="Unassembled WGS sequence"/>
</dbReference>
<feature type="compositionally biased region" description="Polar residues" evidence="1">
    <location>
        <begin position="265"/>
        <end position="277"/>
    </location>
</feature>
<sequence>MRIIGEKDYGDYGIWETVDDNGFIYKRRKKPDLNSENHISEKDLEVGNQGSLPVPESSQQQQHLEEKKLEFSLQESEEDKRCRHEFVQKMKVAILQEQKRKYMSELESWQEIVNKKEGENVPYSEQLPEGSDSPSHESEDVLDDSFQDLQVQVEIFEGLVKSLKRQHDIADETLHKLEEKRRNENSIRFKSLMDEFALLKNSPRSLVGSLSSSGATPLAKGGSFSTEFGQLWARTPKSGEPSLLSPNVTRLPRLTPGVSRLGRQSLLSPGITESQRK</sequence>
<organism evidence="2 3">
    <name type="scientific">Riccia sorocarpa</name>
    <dbReference type="NCBI Taxonomy" id="122646"/>
    <lineage>
        <taxon>Eukaryota</taxon>
        <taxon>Viridiplantae</taxon>
        <taxon>Streptophyta</taxon>
        <taxon>Embryophyta</taxon>
        <taxon>Marchantiophyta</taxon>
        <taxon>Marchantiopsida</taxon>
        <taxon>Marchantiidae</taxon>
        <taxon>Marchantiales</taxon>
        <taxon>Ricciaceae</taxon>
        <taxon>Riccia</taxon>
    </lineage>
</organism>
<evidence type="ECO:0000313" key="3">
    <source>
        <dbReference type="Proteomes" id="UP001633002"/>
    </source>
</evidence>
<name>A0ABD3I5Z3_9MARC</name>
<evidence type="ECO:0000313" key="2">
    <source>
        <dbReference type="EMBL" id="KAL3699123.1"/>
    </source>
</evidence>